<dbReference type="InterPro" id="IPR008651">
    <property type="entry name" value="Uncharacterised_HicB"/>
</dbReference>
<name>A0A9X2Z434_9MYCO</name>
<dbReference type="Proteomes" id="UP001141629">
    <property type="component" value="Unassembled WGS sequence"/>
</dbReference>
<dbReference type="AlphaFoldDB" id="A0A9X2Z434"/>
<dbReference type="InterPro" id="IPR035069">
    <property type="entry name" value="TTHA1013/TTHA0281-like"/>
</dbReference>
<organism evidence="1 2">
    <name type="scientific">Mycobacterium yunnanensis</name>
    <dbReference type="NCBI Taxonomy" id="368477"/>
    <lineage>
        <taxon>Bacteria</taxon>
        <taxon>Bacillati</taxon>
        <taxon>Actinomycetota</taxon>
        <taxon>Actinomycetes</taxon>
        <taxon>Mycobacteriales</taxon>
        <taxon>Mycobacteriaceae</taxon>
        <taxon>Mycobacterium</taxon>
    </lineage>
</organism>
<evidence type="ECO:0000313" key="2">
    <source>
        <dbReference type="Proteomes" id="UP001141629"/>
    </source>
</evidence>
<gene>
    <name evidence="1" type="ORF">H7K45_13300</name>
</gene>
<dbReference type="Pfam" id="PF05534">
    <property type="entry name" value="HicB"/>
    <property type="match status" value="1"/>
</dbReference>
<accession>A0A9X2Z434</accession>
<sequence length="116" mass="13107">MKNYTYRAQWSMESGDYVGVCLEFRMEETHAPTALEAIAKITERVAAILEEYEVDDADPPPSLTDRHYSGNFLVRTSSLLHSRLMVESAEQGVSLNHWVVQKLADRGPVATTDPFF</sequence>
<dbReference type="EMBL" id="JACKVK010000008">
    <property type="protein sequence ID" value="MCV7421517.1"/>
    <property type="molecule type" value="Genomic_DNA"/>
</dbReference>
<dbReference type="SUPFAM" id="SSF143100">
    <property type="entry name" value="TTHA1013/TTHA0281-like"/>
    <property type="match status" value="1"/>
</dbReference>
<proteinExistence type="predicted"/>
<reference evidence="1" key="1">
    <citation type="submission" date="2020-07" db="EMBL/GenBank/DDBJ databases">
        <authorList>
            <person name="Pettersson B.M.F."/>
            <person name="Behra P.R.K."/>
            <person name="Ramesh M."/>
            <person name="Das S."/>
            <person name="Dasgupta S."/>
            <person name="Kirsebom L.A."/>
        </authorList>
    </citation>
    <scope>NUCLEOTIDE SEQUENCE</scope>
    <source>
        <strain evidence="1">DSM 44838</strain>
    </source>
</reference>
<reference evidence="1" key="2">
    <citation type="journal article" date="2022" name="BMC Genomics">
        <title>Comparative genome analysis of mycobacteria focusing on tRNA and non-coding RNA.</title>
        <authorList>
            <person name="Behra P.R.K."/>
            <person name="Pettersson B.M.F."/>
            <person name="Ramesh M."/>
            <person name="Das S."/>
            <person name="Dasgupta S."/>
            <person name="Kirsebom L.A."/>
        </authorList>
    </citation>
    <scope>NUCLEOTIDE SEQUENCE</scope>
    <source>
        <strain evidence="1">DSM 44838</strain>
    </source>
</reference>
<protein>
    <submittedName>
        <fullName evidence="1">Toxin-antitoxin system HicB family antitoxin</fullName>
    </submittedName>
</protein>
<dbReference type="RefSeq" id="WP_263996285.1">
    <property type="nucleotide sequence ID" value="NZ_JACKVK010000008.1"/>
</dbReference>
<keyword evidence="2" id="KW-1185">Reference proteome</keyword>
<evidence type="ECO:0000313" key="1">
    <source>
        <dbReference type="EMBL" id="MCV7421517.1"/>
    </source>
</evidence>
<comment type="caution">
    <text evidence="1">The sequence shown here is derived from an EMBL/GenBank/DDBJ whole genome shotgun (WGS) entry which is preliminary data.</text>
</comment>